<dbReference type="RefSeq" id="WP_120016000.1">
    <property type="nucleotide sequence ID" value="NZ_QZWZ01000015.1"/>
</dbReference>
<dbReference type="Proteomes" id="UP000272706">
    <property type="component" value="Unassembled WGS sequence"/>
</dbReference>
<comment type="caution">
    <text evidence="2">The sequence shown here is derived from an EMBL/GenBank/DDBJ whole genome shotgun (WGS) entry which is preliminary data.</text>
</comment>
<dbReference type="AlphaFoldDB" id="A0A3A5KUH5"/>
<accession>A0A3A5KUH5</accession>
<protein>
    <submittedName>
        <fullName evidence="2">Hydrolase</fullName>
    </submittedName>
</protein>
<evidence type="ECO:0000313" key="3">
    <source>
        <dbReference type="Proteomes" id="UP000272706"/>
    </source>
</evidence>
<organism evidence="2 3">
    <name type="scientific">Mesorhizobium waimense</name>
    <dbReference type="NCBI Taxonomy" id="1300307"/>
    <lineage>
        <taxon>Bacteria</taxon>
        <taxon>Pseudomonadati</taxon>
        <taxon>Pseudomonadota</taxon>
        <taxon>Alphaproteobacteria</taxon>
        <taxon>Hyphomicrobiales</taxon>
        <taxon>Phyllobacteriaceae</taxon>
        <taxon>Mesorhizobium</taxon>
    </lineage>
</organism>
<dbReference type="PANTHER" id="PTHR35563">
    <property type="entry name" value="BARREL METAL-DEPENDENT HYDROLASE, PUTATIVE (AFU_ORTHOLOGUE AFUA_1G16240)-RELATED"/>
    <property type="match status" value="1"/>
</dbReference>
<sequence>MNAHPLPGIEPRQCLPPLAPVRRNAGRLPPGTCDTHAHVFGPLARFPLDPGRGYTPSPVTIIDYRRVMDAYGIERAVLVHPSVYGFDNSVMFEALETMPDRLRGVAVISPKAPQTLFAWAHRLGVRGLRINPRNPAGLTMKDFPDVAERIRPFGWHIQLQVNIEDFSDLGHVVGGADVPVIIDHFGFPDLALGPDGRAFAELVEFAAAGKCIVKMSAPYRVAPDRYAALKPFVEHLVDRAPASLIWALDWPHTECFETVPDDGAILDLVWDWLPSEDLRRQVLVDTPRRLFWTDDEPAPTKAPGSKA</sequence>
<dbReference type="PANTHER" id="PTHR35563:SF2">
    <property type="entry name" value="BARREL METAL-DEPENDENT HYDROLASE, PUTATIVE (AFU_ORTHOLOGUE AFUA_1G16240)-RELATED"/>
    <property type="match status" value="1"/>
</dbReference>
<dbReference type="Gene3D" id="3.20.20.140">
    <property type="entry name" value="Metal-dependent hydrolases"/>
    <property type="match status" value="1"/>
</dbReference>
<dbReference type="InterPro" id="IPR006680">
    <property type="entry name" value="Amidohydro-rel"/>
</dbReference>
<dbReference type="SUPFAM" id="SSF51556">
    <property type="entry name" value="Metallo-dependent hydrolases"/>
    <property type="match status" value="1"/>
</dbReference>
<name>A0A3A5KUH5_9HYPH</name>
<feature type="domain" description="Amidohydrolase-related" evidence="1">
    <location>
        <begin position="33"/>
        <end position="291"/>
    </location>
</feature>
<dbReference type="Pfam" id="PF04909">
    <property type="entry name" value="Amidohydro_2"/>
    <property type="match status" value="1"/>
</dbReference>
<proteinExistence type="predicted"/>
<dbReference type="InterPro" id="IPR052358">
    <property type="entry name" value="Aro_Compnd_Degr_Hydrolases"/>
</dbReference>
<keyword evidence="3" id="KW-1185">Reference proteome</keyword>
<keyword evidence="2" id="KW-0378">Hydrolase</keyword>
<gene>
    <name evidence="2" type="ORF">D3227_19865</name>
</gene>
<reference evidence="2 3" key="1">
    <citation type="submission" date="2018-09" db="EMBL/GenBank/DDBJ databases">
        <title>Mesorhizobium carmichaelinearum sp. nov. isolated from Carmichaelinea spp. root nodules in New Zealand.</title>
        <authorList>
            <person name="De Meyer S.E."/>
        </authorList>
    </citation>
    <scope>NUCLEOTIDE SEQUENCE [LARGE SCALE GENOMIC DNA]</scope>
    <source>
        <strain evidence="2 3">ICMP19557</strain>
    </source>
</reference>
<evidence type="ECO:0000259" key="1">
    <source>
        <dbReference type="Pfam" id="PF04909"/>
    </source>
</evidence>
<dbReference type="OrthoDB" id="9787654at2"/>
<evidence type="ECO:0000313" key="2">
    <source>
        <dbReference type="EMBL" id="RJT36358.1"/>
    </source>
</evidence>
<dbReference type="GO" id="GO:0016787">
    <property type="term" value="F:hydrolase activity"/>
    <property type="evidence" value="ECO:0007669"/>
    <property type="project" value="UniProtKB-KW"/>
</dbReference>
<dbReference type="InterPro" id="IPR032466">
    <property type="entry name" value="Metal_Hydrolase"/>
</dbReference>
<dbReference type="EMBL" id="QZWZ01000015">
    <property type="protein sequence ID" value="RJT36358.1"/>
    <property type="molecule type" value="Genomic_DNA"/>
</dbReference>